<name>A0ABU2U2H4_9ACTN</name>
<dbReference type="RefSeq" id="WP_311698876.1">
    <property type="nucleotide sequence ID" value="NZ_JAVREY010000052.1"/>
</dbReference>
<dbReference type="EMBL" id="JAVREY010000052">
    <property type="protein sequence ID" value="MDT0467417.1"/>
    <property type="molecule type" value="Genomic_DNA"/>
</dbReference>
<evidence type="ECO:0000313" key="1">
    <source>
        <dbReference type="EMBL" id="MDT0467417.1"/>
    </source>
</evidence>
<organism evidence="1 2">
    <name type="scientific">Streptomyces gibsoniae</name>
    <dbReference type="NCBI Taxonomy" id="3075529"/>
    <lineage>
        <taxon>Bacteria</taxon>
        <taxon>Bacillati</taxon>
        <taxon>Actinomycetota</taxon>
        <taxon>Actinomycetes</taxon>
        <taxon>Kitasatosporales</taxon>
        <taxon>Streptomycetaceae</taxon>
        <taxon>Streptomyces</taxon>
    </lineage>
</organism>
<evidence type="ECO:0000313" key="2">
    <source>
        <dbReference type="Proteomes" id="UP001183809"/>
    </source>
</evidence>
<comment type="caution">
    <text evidence="1">The sequence shown here is derived from an EMBL/GenBank/DDBJ whole genome shotgun (WGS) entry which is preliminary data.</text>
</comment>
<protein>
    <submittedName>
        <fullName evidence="1">Uncharacterized protein</fullName>
    </submittedName>
</protein>
<keyword evidence="2" id="KW-1185">Reference proteome</keyword>
<gene>
    <name evidence="1" type="ORF">RM764_31220</name>
</gene>
<accession>A0ABU2U2H4</accession>
<proteinExistence type="predicted"/>
<reference evidence="2" key="1">
    <citation type="submission" date="2023-07" db="EMBL/GenBank/DDBJ databases">
        <title>30 novel species of actinomycetes from the DSMZ collection.</title>
        <authorList>
            <person name="Nouioui I."/>
        </authorList>
    </citation>
    <scope>NUCLEOTIDE SEQUENCE [LARGE SCALE GENOMIC DNA]</scope>
    <source>
        <strain evidence="2">DSM 41699</strain>
    </source>
</reference>
<sequence>MSLRDFLTRFRPTGAPGAAVTGVPADRAAERAAELDAPLTLLTDVQQEAAAIRVSADRAAAAIRESAARQAAGIVAAARSQAPQVRQEATTPFRRAAVREAEELRAAGERAASLVHERARERMTAMVERAVADALRSACGPGGAP</sequence>
<dbReference type="Proteomes" id="UP001183809">
    <property type="component" value="Unassembled WGS sequence"/>
</dbReference>